<keyword evidence="4" id="KW-0472">Membrane</keyword>
<dbReference type="PANTHER" id="PTHR43280">
    <property type="entry name" value="ARAC-FAMILY TRANSCRIPTIONAL REGULATOR"/>
    <property type="match status" value="1"/>
</dbReference>
<evidence type="ECO:0000256" key="3">
    <source>
        <dbReference type="ARBA" id="ARBA00023163"/>
    </source>
</evidence>
<dbReference type="PROSITE" id="PS01124">
    <property type="entry name" value="HTH_ARAC_FAMILY_2"/>
    <property type="match status" value="1"/>
</dbReference>
<dbReference type="Gene3D" id="1.10.10.60">
    <property type="entry name" value="Homeodomain-like"/>
    <property type="match status" value="2"/>
</dbReference>
<keyword evidence="4" id="KW-0812">Transmembrane</keyword>
<evidence type="ECO:0000313" key="6">
    <source>
        <dbReference type="EMBL" id="PXW85349.1"/>
    </source>
</evidence>
<dbReference type="InterPro" id="IPR018060">
    <property type="entry name" value="HTH_AraC"/>
</dbReference>
<organism evidence="6 7">
    <name type="scientific">Pseudogracilibacillus auburnensis</name>
    <dbReference type="NCBI Taxonomy" id="1494959"/>
    <lineage>
        <taxon>Bacteria</taxon>
        <taxon>Bacillati</taxon>
        <taxon>Bacillota</taxon>
        <taxon>Bacilli</taxon>
        <taxon>Bacillales</taxon>
        <taxon>Bacillaceae</taxon>
        <taxon>Pseudogracilibacillus</taxon>
    </lineage>
</organism>
<gene>
    <name evidence="6" type="ORF">DFR56_111117</name>
</gene>
<protein>
    <submittedName>
        <fullName evidence="6">AraC-like DNA-binding protein</fullName>
    </submittedName>
</protein>
<keyword evidence="4" id="KW-1133">Transmembrane helix</keyword>
<dbReference type="GO" id="GO:0003700">
    <property type="term" value="F:DNA-binding transcription factor activity"/>
    <property type="evidence" value="ECO:0007669"/>
    <property type="project" value="InterPro"/>
</dbReference>
<dbReference type="InterPro" id="IPR009057">
    <property type="entry name" value="Homeodomain-like_sf"/>
</dbReference>
<name>A0A2V3W9C6_9BACI</name>
<dbReference type="SMART" id="SM00342">
    <property type="entry name" value="HTH_ARAC"/>
    <property type="match status" value="1"/>
</dbReference>
<proteinExistence type="predicted"/>
<dbReference type="AlphaFoldDB" id="A0A2V3W9C6"/>
<dbReference type="RefSeq" id="WP_110396263.1">
    <property type="nucleotide sequence ID" value="NZ_JADIJL010000011.1"/>
</dbReference>
<feature type="transmembrane region" description="Helical" evidence="4">
    <location>
        <begin position="67"/>
        <end position="85"/>
    </location>
</feature>
<dbReference type="OrthoDB" id="149040at2"/>
<dbReference type="PANTHER" id="PTHR43280:SF34">
    <property type="entry name" value="ARAC-FAMILY TRANSCRIPTIONAL REGULATOR"/>
    <property type="match status" value="1"/>
</dbReference>
<evidence type="ECO:0000256" key="2">
    <source>
        <dbReference type="ARBA" id="ARBA00023125"/>
    </source>
</evidence>
<evidence type="ECO:0000313" key="7">
    <source>
        <dbReference type="Proteomes" id="UP000247978"/>
    </source>
</evidence>
<dbReference type="SUPFAM" id="SSF46689">
    <property type="entry name" value="Homeodomain-like"/>
    <property type="match status" value="2"/>
</dbReference>
<evidence type="ECO:0000256" key="1">
    <source>
        <dbReference type="ARBA" id="ARBA00023015"/>
    </source>
</evidence>
<dbReference type="Pfam" id="PF12833">
    <property type="entry name" value="HTH_18"/>
    <property type="match status" value="1"/>
</dbReference>
<evidence type="ECO:0000259" key="5">
    <source>
        <dbReference type="PROSITE" id="PS01124"/>
    </source>
</evidence>
<keyword evidence="3" id="KW-0804">Transcription</keyword>
<accession>A0A2V3W9C6</accession>
<keyword evidence="1" id="KW-0805">Transcription regulation</keyword>
<dbReference type="EMBL" id="QJJQ01000011">
    <property type="protein sequence ID" value="PXW85349.1"/>
    <property type="molecule type" value="Genomic_DNA"/>
</dbReference>
<evidence type="ECO:0000256" key="4">
    <source>
        <dbReference type="SAM" id="Phobius"/>
    </source>
</evidence>
<feature type="domain" description="HTH araC/xylS-type" evidence="5">
    <location>
        <begin position="142"/>
        <end position="241"/>
    </location>
</feature>
<sequence>MNKNRKVSEQKIISTETIIHFDLEKSIVDYERNLFSRLTRKEYEKCEEILTDFCFELLELQENKHVFINRIFFISIITDIILVYSRKNLLHPNILAHSYKTISTVERWETISEYILHIPWYIDQLKWLLSDHFLVEGNIHVEKALQLINHYLIGDRLTVTWLAEQLGISSTHLSNLFKIQIGETISKYITKRKIEEITYELTYTNESLKTIREKYGFTSHSHFIQSFKKVKGVTPLQYMQNSEK</sequence>
<keyword evidence="2 6" id="KW-0238">DNA-binding</keyword>
<keyword evidence="7" id="KW-1185">Reference proteome</keyword>
<reference evidence="6 7" key="1">
    <citation type="submission" date="2018-05" db="EMBL/GenBank/DDBJ databases">
        <title>Genomic Encyclopedia of Type Strains, Phase IV (KMG-IV): sequencing the most valuable type-strain genomes for metagenomic binning, comparative biology and taxonomic classification.</title>
        <authorList>
            <person name="Goeker M."/>
        </authorList>
    </citation>
    <scope>NUCLEOTIDE SEQUENCE [LARGE SCALE GENOMIC DNA]</scope>
    <source>
        <strain evidence="6 7">DSM 28556</strain>
    </source>
</reference>
<comment type="caution">
    <text evidence="6">The sequence shown here is derived from an EMBL/GenBank/DDBJ whole genome shotgun (WGS) entry which is preliminary data.</text>
</comment>
<dbReference type="GO" id="GO:0043565">
    <property type="term" value="F:sequence-specific DNA binding"/>
    <property type="evidence" value="ECO:0007669"/>
    <property type="project" value="InterPro"/>
</dbReference>
<dbReference type="Proteomes" id="UP000247978">
    <property type="component" value="Unassembled WGS sequence"/>
</dbReference>